<feature type="signal peptide" evidence="4">
    <location>
        <begin position="1"/>
        <end position="19"/>
    </location>
</feature>
<dbReference type="AlphaFoldDB" id="A0A9R1USE8"/>
<reference evidence="5 6" key="1">
    <citation type="journal article" date="2017" name="Nat. Commun.">
        <title>Genome assembly with in vitro proximity ligation data and whole-genome triplication in lettuce.</title>
        <authorList>
            <person name="Reyes-Chin-Wo S."/>
            <person name="Wang Z."/>
            <person name="Yang X."/>
            <person name="Kozik A."/>
            <person name="Arikit S."/>
            <person name="Song C."/>
            <person name="Xia L."/>
            <person name="Froenicke L."/>
            <person name="Lavelle D.O."/>
            <person name="Truco M.J."/>
            <person name="Xia R."/>
            <person name="Zhu S."/>
            <person name="Xu C."/>
            <person name="Xu H."/>
            <person name="Xu X."/>
            <person name="Cox K."/>
            <person name="Korf I."/>
            <person name="Meyers B.C."/>
            <person name="Michelmore R.W."/>
        </authorList>
    </citation>
    <scope>NUCLEOTIDE SEQUENCE [LARGE SCALE GENOMIC DNA]</scope>
    <source>
        <strain evidence="6">cv. Salinas</strain>
        <tissue evidence="5">Seedlings</tissue>
    </source>
</reference>
<keyword evidence="2" id="KW-0150">Chloroplast</keyword>
<evidence type="ECO:0000256" key="1">
    <source>
        <dbReference type="ARBA" id="ARBA00004229"/>
    </source>
</evidence>
<feature type="chain" id="PRO_5040337431" evidence="4">
    <location>
        <begin position="20"/>
        <end position="326"/>
    </location>
</feature>
<evidence type="ECO:0000256" key="4">
    <source>
        <dbReference type="SAM" id="SignalP"/>
    </source>
</evidence>
<sequence>MSPVSSKLGGSSFLVLVLSDCFCSFSMIQTRTDVRLNGWRWGLMWKTNFLDEANQRDGGIVQSGAGDSTIRSDTFVGGSAGMSDQDIEQRLAGMPVYALSNSSEEFVVVSGQNPVKSLGLFCFKEEDAETLLGQMKSMDPRMRPGSKVVLVALSMVFQRKVNGVSTVAVSSARNPEIDILLVLANSATCFNGSQFRPLIPLLEAMPKELGASLHDMLNLITGMATQQRDTGLSEAIVAMFSDLPAYLGARPTPSVLSTGYCLAYLGAGLPFGSLDRILGNYFSPLLLPHNMYHNIRIYLTWLETIIYIQLLLVGRHCGRRPTATGR</sequence>
<keyword evidence="4" id="KW-0732">Signal</keyword>
<evidence type="ECO:0000313" key="5">
    <source>
        <dbReference type="EMBL" id="KAJ0192267.1"/>
    </source>
</evidence>
<proteinExistence type="predicted"/>
<dbReference type="GO" id="GO:0015031">
    <property type="term" value="P:protein transport"/>
    <property type="evidence" value="ECO:0007669"/>
    <property type="project" value="InterPro"/>
</dbReference>
<organism evidence="5 6">
    <name type="scientific">Lactuca sativa</name>
    <name type="common">Garden lettuce</name>
    <dbReference type="NCBI Taxonomy" id="4236"/>
    <lineage>
        <taxon>Eukaryota</taxon>
        <taxon>Viridiplantae</taxon>
        <taxon>Streptophyta</taxon>
        <taxon>Embryophyta</taxon>
        <taxon>Tracheophyta</taxon>
        <taxon>Spermatophyta</taxon>
        <taxon>Magnoliopsida</taxon>
        <taxon>eudicotyledons</taxon>
        <taxon>Gunneridae</taxon>
        <taxon>Pentapetalae</taxon>
        <taxon>asterids</taxon>
        <taxon>campanulids</taxon>
        <taxon>Asterales</taxon>
        <taxon>Asteraceae</taxon>
        <taxon>Cichorioideae</taxon>
        <taxon>Cichorieae</taxon>
        <taxon>Lactucinae</taxon>
        <taxon>Lactuca</taxon>
    </lineage>
</organism>
<dbReference type="InterPro" id="IPR007378">
    <property type="entry name" value="Tic22-like"/>
</dbReference>
<dbReference type="Proteomes" id="UP000235145">
    <property type="component" value="Unassembled WGS sequence"/>
</dbReference>
<evidence type="ECO:0000256" key="3">
    <source>
        <dbReference type="ARBA" id="ARBA00022640"/>
    </source>
</evidence>
<dbReference type="PANTHER" id="PTHR33926">
    <property type="entry name" value="PROTEIN TIC 22, CHLOROPLASTIC"/>
    <property type="match status" value="1"/>
</dbReference>
<gene>
    <name evidence="5" type="ORF">LSAT_V11C800445070</name>
</gene>
<evidence type="ECO:0000256" key="2">
    <source>
        <dbReference type="ARBA" id="ARBA00022528"/>
    </source>
</evidence>
<comment type="caution">
    <text evidence="5">The sequence shown here is derived from an EMBL/GenBank/DDBJ whole genome shotgun (WGS) entry which is preliminary data.</text>
</comment>
<keyword evidence="6" id="KW-1185">Reference proteome</keyword>
<dbReference type="PANTHER" id="PTHR33926:SF1">
    <property type="entry name" value="PROTEIN TIC 22-LIKE, CHLOROPLASTIC"/>
    <property type="match status" value="1"/>
</dbReference>
<dbReference type="GO" id="GO:0009507">
    <property type="term" value="C:chloroplast"/>
    <property type="evidence" value="ECO:0007669"/>
    <property type="project" value="UniProtKB-SubCell"/>
</dbReference>
<evidence type="ECO:0000313" key="6">
    <source>
        <dbReference type="Proteomes" id="UP000235145"/>
    </source>
</evidence>
<dbReference type="EMBL" id="NBSK02000008">
    <property type="protein sequence ID" value="KAJ0192267.1"/>
    <property type="molecule type" value="Genomic_DNA"/>
</dbReference>
<dbReference type="Gene3D" id="3.40.1350.100">
    <property type="match status" value="1"/>
</dbReference>
<name>A0A9R1USE8_LACSA</name>
<dbReference type="Pfam" id="PF04278">
    <property type="entry name" value="Tic22"/>
    <property type="match status" value="1"/>
</dbReference>
<comment type="subcellular location">
    <subcellularLocation>
        <location evidence="1">Plastid</location>
        <location evidence="1">Chloroplast</location>
    </subcellularLocation>
</comment>
<accession>A0A9R1USE8</accession>
<protein>
    <submittedName>
        <fullName evidence="5">Uncharacterized protein</fullName>
    </submittedName>
</protein>
<keyword evidence="3" id="KW-0934">Plastid</keyword>